<proteinExistence type="predicted"/>
<gene>
    <name evidence="1" type="ORF">BK671_15850</name>
</gene>
<evidence type="ECO:0000313" key="1">
    <source>
        <dbReference type="EMBL" id="RON66460.1"/>
    </source>
</evidence>
<dbReference type="EMBL" id="MOBU01000011">
    <property type="protein sequence ID" value="RON66460.1"/>
    <property type="molecule type" value="Genomic_DNA"/>
</dbReference>
<accession>A0A423LDT5</accession>
<reference evidence="1 2" key="1">
    <citation type="submission" date="2016-10" db="EMBL/GenBank/DDBJ databases">
        <title>Comparative genome analysis of multiple Pseudomonas spp. focuses on biocontrol and plant growth promoting traits.</title>
        <authorList>
            <person name="Tao X.-Y."/>
            <person name="Taylor C.G."/>
        </authorList>
    </citation>
    <scope>NUCLEOTIDE SEQUENCE [LARGE SCALE GENOMIC DNA]</scope>
    <source>
        <strain evidence="1 2">24D3</strain>
    </source>
</reference>
<name>A0A423LDT5_PSEFL</name>
<evidence type="ECO:0000313" key="2">
    <source>
        <dbReference type="Proteomes" id="UP000285757"/>
    </source>
</evidence>
<dbReference type="AlphaFoldDB" id="A0A423LDT5"/>
<dbReference type="Proteomes" id="UP000285757">
    <property type="component" value="Unassembled WGS sequence"/>
</dbReference>
<comment type="caution">
    <text evidence="1">The sequence shown here is derived from an EMBL/GenBank/DDBJ whole genome shotgun (WGS) entry which is preliminary data.</text>
</comment>
<organism evidence="1 2">
    <name type="scientific">Pseudomonas fluorescens</name>
    <dbReference type="NCBI Taxonomy" id="294"/>
    <lineage>
        <taxon>Bacteria</taxon>
        <taxon>Pseudomonadati</taxon>
        <taxon>Pseudomonadota</taxon>
        <taxon>Gammaproteobacteria</taxon>
        <taxon>Pseudomonadales</taxon>
        <taxon>Pseudomonadaceae</taxon>
        <taxon>Pseudomonas</taxon>
    </lineage>
</organism>
<protein>
    <submittedName>
        <fullName evidence="1">Uncharacterized protein</fullName>
    </submittedName>
</protein>
<sequence length="75" mass="8463">MEDELCGQSEDLRGFSERILFYFIFRLVAFAQKTIKNPNAKPTTVVATQLADRQSLIIARGGTSLYSLVHTKRSL</sequence>